<dbReference type="EC" id="3.2.2.23" evidence="15"/>
<keyword evidence="13 15" id="KW-0326">Glycosidase</keyword>
<dbReference type="GO" id="GO:0003684">
    <property type="term" value="F:damaged DNA binding"/>
    <property type="evidence" value="ECO:0007669"/>
    <property type="project" value="InterPro"/>
</dbReference>
<evidence type="ECO:0000256" key="9">
    <source>
        <dbReference type="ARBA" id="ARBA00023125"/>
    </source>
</evidence>
<dbReference type="PROSITE" id="PS51066">
    <property type="entry name" value="ZF_FPG_2"/>
    <property type="match status" value="1"/>
</dbReference>
<dbReference type="Proteomes" id="UP000199420">
    <property type="component" value="Unassembled WGS sequence"/>
</dbReference>
<dbReference type="FunFam" id="1.10.8.50:FF:000003">
    <property type="entry name" value="Formamidopyrimidine-DNA glycosylase"/>
    <property type="match status" value="1"/>
</dbReference>
<dbReference type="InterPro" id="IPR010663">
    <property type="entry name" value="Znf_FPG/IleRS"/>
</dbReference>
<keyword evidence="9 15" id="KW-0238">DNA-binding</keyword>
<feature type="active site" description="Schiff-base intermediate with DNA" evidence="15">
    <location>
        <position position="2"/>
    </location>
</feature>
<dbReference type="AlphaFoldDB" id="A0A1H6XBF8"/>
<feature type="active site" description="Proton donor" evidence="15">
    <location>
        <position position="3"/>
    </location>
</feature>
<dbReference type="SMART" id="SM01232">
    <property type="entry name" value="H2TH"/>
    <property type="match status" value="1"/>
</dbReference>
<comment type="function">
    <text evidence="15">Involved in base excision repair of DNA damaged by oxidation or by mutagenic agents. Acts as DNA glycosylase that recognizes and removes damaged bases. Has a preference for oxidized purines, such as 7,8-dihydro-8-oxoguanine (8-oxoG). Has AP (apurinic/apyrimidinic) lyase activity and introduces nicks in the DNA strand. Cleaves the DNA backbone by beta-delta elimination to generate a single-strand break at the site of the removed base with both 3'- and 5'-phosphates.</text>
</comment>
<dbReference type="Gene3D" id="1.10.8.50">
    <property type="match status" value="1"/>
</dbReference>
<organism evidence="18 19">
    <name type="scientific">Frateuria terrea</name>
    <dbReference type="NCBI Taxonomy" id="529704"/>
    <lineage>
        <taxon>Bacteria</taxon>
        <taxon>Pseudomonadati</taxon>
        <taxon>Pseudomonadota</taxon>
        <taxon>Gammaproteobacteria</taxon>
        <taxon>Lysobacterales</taxon>
        <taxon>Rhodanobacteraceae</taxon>
        <taxon>Frateuria</taxon>
    </lineage>
</organism>
<dbReference type="OrthoDB" id="9800855at2"/>
<keyword evidence="12 15" id="KW-0511">Multifunctional enzyme</keyword>
<comment type="catalytic activity">
    <reaction evidence="14 15">
        <text>2'-deoxyribonucleotide-(2'-deoxyribose 5'-phosphate)-2'-deoxyribonucleotide-DNA = a 3'-end 2'-deoxyribonucleotide-(2,3-dehydro-2,3-deoxyribose 5'-phosphate)-DNA + a 5'-end 5'-phospho-2'-deoxyribonucleoside-DNA + H(+)</text>
        <dbReference type="Rhea" id="RHEA:66592"/>
        <dbReference type="Rhea" id="RHEA-COMP:13180"/>
        <dbReference type="Rhea" id="RHEA-COMP:16897"/>
        <dbReference type="Rhea" id="RHEA-COMP:17067"/>
        <dbReference type="ChEBI" id="CHEBI:15378"/>
        <dbReference type="ChEBI" id="CHEBI:136412"/>
        <dbReference type="ChEBI" id="CHEBI:157695"/>
        <dbReference type="ChEBI" id="CHEBI:167181"/>
        <dbReference type="EC" id="4.2.99.18"/>
    </reaction>
</comment>
<dbReference type="SUPFAM" id="SSF57716">
    <property type="entry name" value="Glucocorticoid receptor-like (DNA-binding domain)"/>
    <property type="match status" value="1"/>
</dbReference>
<evidence type="ECO:0000256" key="13">
    <source>
        <dbReference type="ARBA" id="ARBA00023295"/>
    </source>
</evidence>
<dbReference type="PROSITE" id="PS51068">
    <property type="entry name" value="FPG_CAT"/>
    <property type="match status" value="1"/>
</dbReference>
<protein>
    <recommendedName>
        <fullName evidence="15">Formamidopyrimidine-DNA glycosylase</fullName>
        <shortName evidence="15">Fapy-DNA glycosylase</shortName>
        <ecNumber evidence="15">3.2.2.23</ecNumber>
    </recommendedName>
    <alternativeName>
        <fullName evidence="15">DNA-(apurinic or apyrimidinic site) lyase MutM</fullName>
        <shortName evidence="15">AP lyase MutM</shortName>
        <ecNumber evidence="15">4.2.99.18</ecNumber>
    </alternativeName>
</protein>
<comment type="subunit">
    <text evidence="3 15">Monomer.</text>
</comment>
<evidence type="ECO:0000259" key="16">
    <source>
        <dbReference type="PROSITE" id="PS51066"/>
    </source>
</evidence>
<dbReference type="PROSITE" id="PS01242">
    <property type="entry name" value="ZF_FPG_1"/>
    <property type="match status" value="1"/>
</dbReference>
<proteinExistence type="inferred from homology"/>
<dbReference type="STRING" id="529704.SAMN02927913_2736"/>
<dbReference type="EMBL" id="FNYC01000005">
    <property type="protein sequence ID" value="SEJ22230.1"/>
    <property type="molecule type" value="Genomic_DNA"/>
</dbReference>
<evidence type="ECO:0000256" key="2">
    <source>
        <dbReference type="ARBA" id="ARBA00009409"/>
    </source>
</evidence>
<dbReference type="NCBIfam" id="NF002211">
    <property type="entry name" value="PRK01103.1"/>
    <property type="match status" value="1"/>
</dbReference>
<reference evidence="18 19" key="1">
    <citation type="submission" date="2016-10" db="EMBL/GenBank/DDBJ databases">
        <authorList>
            <person name="de Groot N.N."/>
        </authorList>
    </citation>
    <scope>NUCLEOTIDE SEQUENCE [LARGE SCALE GENOMIC DNA]</scope>
    <source>
        <strain evidence="18 19">DSM 26515</strain>
    </source>
</reference>
<evidence type="ECO:0000256" key="6">
    <source>
        <dbReference type="ARBA" id="ARBA00022771"/>
    </source>
</evidence>
<keyword evidence="11 15" id="KW-0456">Lyase</keyword>
<dbReference type="InterPro" id="IPR020629">
    <property type="entry name" value="FPG_Glyclase"/>
</dbReference>
<comment type="similarity">
    <text evidence="2 15">Belongs to the FPG family.</text>
</comment>
<dbReference type="InterPro" id="IPR012319">
    <property type="entry name" value="FPG_cat"/>
</dbReference>
<dbReference type="RefSeq" id="WP_091337979.1">
    <property type="nucleotide sequence ID" value="NZ_FNYC01000005.1"/>
</dbReference>
<keyword evidence="19" id="KW-1185">Reference proteome</keyword>
<keyword evidence="7 15" id="KW-0378">Hydrolase</keyword>
<evidence type="ECO:0000259" key="17">
    <source>
        <dbReference type="PROSITE" id="PS51068"/>
    </source>
</evidence>
<dbReference type="NCBIfam" id="TIGR00577">
    <property type="entry name" value="fpg"/>
    <property type="match status" value="1"/>
</dbReference>
<dbReference type="InterPro" id="IPR035937">
    <property type="entry name" value="FPG_N"/>
</dbReference>
<comment type="catalytic activity">
    <reaction evidence="1 15">
        <text>Hydrolysis of DNA containing ring-opened 7-methylguanine residues, releasing 2,6-diamino-4-hydroxy-5-(N-methyl)formamidopyrimidine.</text>
        <dbReference type="EC" id="3.2.2.23"/>
    </reaction>
</comment>
<evidence type="ECO:0000313" key="18">
    <source>
        <dbReference type="EMBL" id="SEJ22230.1"/>
    </source>
</evidence>
<accession>A0A1H6XBF8</accession>
<evidence type="ECO:0000313" key="19">
    <source>
        <dbReference type="Proteomes" id="UP000199420"/>
    </source>
</evidence>
<dbReference type="SUPFAM" id="SSF46946">
    <property type="entry name" value="S13-like H2TH domain"/>
    <property type="match status" value="1"/>
</dbReference>
<feature type="active site" description="Proton donor; for beta-elimination activity" evidence="15">
    <location>
        <position position="58"/>
    </location>
</feature>
<feature type="domain" description="Formamidopyrimidine-DNA glycosylase catalytic" evidence="17">
    <location>
        <begin position="2"/>
        <end position="118"/>
    </location>
</feature>
<dbReference type="InterPro" id="IPR015887">
    <property type="entry name" value="DNA_glyclase_Znf_dom_DNA_BS"/>
</dbReference>
<evidence type="ECO:0000256" key="4">
    <source>
        <dbReference type="ARBA" id="ARBA00022723"/>
    </source>
</evidence>
<keyword evidence="6 15" id="KW-0863">Zinc-finger</keyword>
<dbReference type="PANTHER" id="PTHR22993:SF9">
    <property type="entry name" value="FORMAMIDOPYRIMIDINE-DNA GLYCOSYLASE"/>
    <property type="match status" value="1"/>
</dbReference>
<dbReference type="GO" id="GO:0008270">
    <property type="term" value="F:zinc ion binding"/>
    <property type="evidence" value="ECO:0007669"/>
    <property type="project" value="UniProtKB-UniRule"/>
</dbReference>
<feature type="binding site" evidence="15">
    <location>
        <position position="115"/>
    </location>
    <ligand>
        <name>DNA</name>
        <dbReference type="ChEBI" id="CHEBI:16991"/>
    </ligand>
</feature>
<feature type="binding site" evidence="15">
    <location>
        <position position="156"/>
    </location>
    <ligand>
        <name>DNA</name>
        <dbReference type="ChEBI" id="CHEBI:16991"/>
    </ligand>
</feature>
<dbReference type="Pfam" id="PF06831">
    <property type="entry name" value="H2TH"/>
    <property type="match status" value="1"/>
</dbReference>
<dbReference type="HAMAP" id="MF_00103">
    <property type="entry name" value="Fapy_DNA_glycosyl"/>
    <property type="match status" value="1"/>
</dbReference>
<keyword evidence="8 15" id="KW-0862">Zinc</keyword>
<dbReference type="PANTHER" id="PTHR22993">
    <property type="entry name" value="FORMAMIDOPYRIMIDINE-DNA GLYCOSYLASE"/>
    <property type="match status" value="1"/>
</dbReference>
<dbReference type="InterPro" id="IPR000214">
    <property type="entry name" value="Znf_DNA_glyclase/AP_lyase"/>
</dbReference>
<dbReference type="GO" id="GO:0034039">
    <property type="term" value="F:8-oxo-7,8-dihydroguanine DNA N-glycosylase activity"/>
    <property type="evidence" value="ECO:0007669"/>
    <property type="project" value="TreeGrafter"/>
</dbReference>
<gene>
    <name evidence="15" type="primary">mutM</name>
    <name evidence="15" type="synonym">fpg</name>
    <name evidence="18" type="ORF">SAMN04487997_2759</name>
</gene>
<name>A0A1H6XBF8_9GAMM</name>
<dbReference type="Gene3D" id="3.20.190.10">
    <property type="entry name" value="MutM-like, N-terminal"/>
    <property type="match status" value="1"/>
</dbReference>
<keyword evidence="10 15" id="KW-0234">DNA repair</keyword>
<evidence type="ECO:0000256" key="1">
    <source>
        <dbReference type="ARBA" id="ARBA00001668"/>
    </source>
</evidence>
<keyword evidence="4 15" id="KW-0479">Metal-binding</keyword>
<evidence type="ECO:0000256" key="7">
    <source>
        <dbReference type="ARBA" id="ARBA00022801"/>
    </source>
</evidence>
<evidence type="ECO:0000256" key="3">
    <source>
        <dbReference type="ARBA" id="ARBA00011245"/>
    </source>
</evidence>
<evidence type="ECO:0000256" key="5">
    <source>
        <dbReference type="ARBA" id="ARBA00022763"/>
    </source>
</evidence>
<dbReference type="SUPFAM" id="SSF81624">
    <property type="entry name" value="N-terminal domain of MutM-like DNA repair proteins"/>
    <property type="match status" value="1"/>
</dbReference>
<feature type="domain" description="FPG-type" evidence="16">
    <location>
        <begin position="241"/>
        <end position="275"/>
    </location>
</feature>
<evidence type="ECO:0000256" key="10">
    <source>
        <dbReference type="ARBA" id="ARBA00023204"/>
    </source>
</evidence>
<dbReference type="Pfam" id="PF01149">
    <property type="entry name" value="Fapy_DNA_glyco"/>
    <property type="match status" value="1"/>
</dbReference>
<feature type="binding site" evidence="15">
    <location>
        <position position="91"/>
    </location>
    <ligand>
        <name>DNA</name>
        <dbReference type="ChEBI" id="CHEBI:16991"/>
    </ligand>
</feature>
<dbReference type="InterPro" id="IPR010979">
    <property type="entry name" value="Ribosomal_uS13-like_H2TH"/>
</dbReference>
<feature type="active site" description="Proton donor; for delta-elimination activity" evidence="15">
    <location>
        <position position="265"/>
    </location>
</feature>
<dbReference type="FunFam" id="3.20.190.10:FF:000001">
    <property type="entry name" value="Formamidopyrimidine-DNA glycosylase"/>
    <property type="match status" value="1"/>
</dbReference>
<dbReference type="Pfam" id="PF06827">
    <property type="entry name" value="zf-FPG_IleRS"/>
    <property type="match status" value="1"/>
</dbReference>
<dbReference type="InterPro" id="IPR015886">
    <property type="entry name" value="H2TH_FPG"/>
</dbReference>
<evidence type="ECO:0000256" key="12">
    <source>
        <dbReference type="ARBA" id="ARBA00023268"/>
    </source>
</evidence>
<comment type="cofactor">
    <cofactor evidence="15">
        <name>Zn(2+)</name>
        <dbReference type="ChEBI" id="CHEBI:29105"/>
    </cofactor>
    <text evidence="15">Binds 1 zinc ion per subunit.</text>
</comment>
<evidence type="ECO:0000256" key="8">
    <source>
        <dbReference type="ARBA" id="ARBA00022833"/>
    </source>
</evidence>
<dbReference type="CDD" id="cd08966">
    <property type="entry name" value="EcFpg-like_N"/>
    <property type="match status" value="1"/>
</dbReference>
<dbReference type="SMART" id="SM00898">
    <property type="entry name" value="Fapy_DNA_glyco"/>
    <property type="match status" value="1"/>
</dbReference>
<dbReference type="EC" id="4.2.99.18" evidence="15"/>
<dbReference type="GO" id="GO:0140078">
    <property type="term" value="F:class I DNA-(apurinic or apyrimidinic site) endonuclease activity"/>
    <property type="evidence" value="ECO:0007669"/>
    <property type="project" value="UniProtKB-EC"/>
</dbReference>
<sequence length="275" mass="30561">MPELPEVETTRRGIAPHVEGRRVDAVILRRPDLRWPIPREVGDLLPGQRIDAVERRAKYLLLHTRAGSALMHLGMSGMLRVLPPDAPLGPHDHVDIALAAETNRPARVLRFTDPRRFGCLLWQPPGQTHELLTALGPEPLTDAFDGDLLWQRSRGRSAAVKLFLMDNAVVVGVGNIYASEALFAAGIDPRRAAGKVSRERYGRLAAEVKRILGWAIERGGTTLRDFLNPDGAPGYFFRELNVYGRAGEPCKVCGTPVRQVTLGQRSTFWCPRCQR</sequence>
<evidence type="ECO:0000256" key="15">
    <source>
        <dbReference type="HAMAP-Rule" id="MF_00103"/>
    </source>
</evidence>
<evidence type="ECO:0000256" key="14">
    <source>
        <dbReference type="ARBA" id="ARBA00044632"/>
    </source>
</evidence>
<dbReference type="GO" id="GO:0006284">
    <property type="term" value="P:base-excision repair"/>
    <property type="evidence" value="ECO:0007669"/>
    <property type="project" value="InterPro"/>
</dbReference>
<keyword evidence="5 15" id="KW-0227">DNA damage</keyword>
<evidence type="ECO:0000256" key="11">
    <source>
        <dbReference type="ARBA" id="ARBA00023239"/>
    </source>
</evidence>